<organism evidence="1 2">
    <name type="scientific">Blastopirellula marina</name>
    <dbReference type="NCBI Taxonomy" id="124"/>
    <lineage>
        <taxon>Bacteria</taxon>
        <taxon>Pseudomonadati</taxon>
        <taxon>Planctomycetota</taxon>
        <taxon>Planctomycetia</taxon>
        <taxon>Pirellulales</taxon>
        <taxon>Pirellulaceae</taxon>
        <taxon>Blastopirellula</taxon>
    </lineage>
</organism>
<evidence type="ECO:0000313" key="2">
    <source>
        <dbReference type="Proteomes" id="UP000237819"/>
    </source>
</evidence>
<accession>A0A2S8GR08</accession>
<proteinExistence type="predicted"/>
<protein>
    <submittedName>
        <fullName evidence="1">Uncharacterized protein</fullName>
    </submittedName>
</protein>
<dbReference type="AlphaFoldDB" id="A0A2S8GR08"/>
<dbReference type="OrthoDB" id="285988at2"/>
<dbReference type="Proteomes" id="UP000237819">
    <property type="component" value="Unassembled WGS sequence"/>
</dbReference>
<name>A0A2S8GR08_9BACT</name>
<evidence type="ECO:0000313" key="1">
    <source>
        <dbReference type="EMBL" id="PQO46801.1"/>
    </source>
</evidence>
<dbReference type="RefSeq" id="WP_105334599.1">
    <property type="nucleotide sequence ID" value="NZ_PUHZ01000007.1"/>
</dbReference>
<dbReference type="EMBL" id="PUHZ01000007">
    <property type="protein sequence ID" value="PQO46801.1"/>
    <property type="molecule type" value="Genomic_DNA"/>
</dbReference>
<comment type="caution">
    <text evidence="1">The sequence shown here is derived from an EMBL/GenBank/DDBJ whole genome shotgun (WGS) entry which is preliminary data.</text>
</comment>
<reference evidence="1 2" key="1">
    <citation type="submission" date="2018-02" db="EMBL/GenBank/DDBJ databases">
        <title>Comparative genomes isolates from brazilian mangrove.</title>
        <authorList>
            <person name="Araujo J.E."/>
            <person name="Taketani R.G."/>
            <person name="Silva M.C.P."/>
            <person name="Loureco M.V."/>
            <person name="Andreote F.D."/>
        </authorList>
    </citation>
    <scope>NUCLEOTIDE SEQUENCE [LARGE SCALE GENOMIC DNA]</scope>
    <source>
        <strain evidence="1 2">Nap-Phe MGV</strain>
    </source>
</reference>
<gene>
    <name evidence="1" type="ORF">C5Y93_06510</name>
</gene>
<sequence length="231" mass="27001">MGLDYYFYLQRVSDDVWTTPAEFDDPTNREMRGQFMWFDDKDVTAHRLFVRDDSLFSLHRNLPPEFVITELYRASNRSPDMSDADCLDYVNRCFDDHYFGWIGFEELMIDLWSETELLIRKNVPARFASAFGDGSLRFPREALLTLGMPEDDADRLANTWYYANDSGRSLAGYSVVDEPFIRRFGDGPHDQAAVTWKVTIAEFIGEWRMERFLKARKSAADDQLRIICTFS</sequence>